<dbReference type="EMBL" id="MLFT02000002">
    <property type="protein sequence ID" value="PHT55630.1"/>
    <property type="molecule type" value="Genomic_DNA"/>
</dbReference>
<name>A0A2G2XDT6_CAPBA</name>
<protein>
    <recommendedName>
        <fullName evidence="1">FAD-binding 8 domain-containing protein</fullName>
    </recommendedName>
</protein>
<sequence length="144" mass="16546">MKPTEMNTVVGREGKEQNRKQMKIVFFDPYRFLYFQEMSLALPCQSLVVSNTRMGNTYSCSAQQSPHLNGEDYLSVHILMVGDWTNKLKKVFTEDDSSACEIGRVKFRQRGNVDQRGLPRLLVDGPYGAQHRTIKIMMSCSSWD</sequence>
<dbReference type="OrthoDB" id="167398at2759"/>
<reference evidence="3" key="2">
    <citation type="journal article" date="2017" name="J. Anim. Genet.">
        <title>Multiple reference genome sequences of hot pepper reveal the massive evolution of plant disease resistance genes by retroduplication.</title>
        <authorList>
            <person name="Kim S."/>
            <person name="Park J."/>
            <person name="Yeom S.-I."/>
            <person name="Kim Y.-M."/>
            <person name="Seo E."/>
            <person name="Kim K.-T."/>
            <person name="Kim M.-S."/>
            <person name="Lee J.M."/>
            <person name="Cheong K."/>
            <person name="Shin H.-S."/>
            <person name="Kim S.-B."/>
            <person name="Han K."/>
            <person name="Lee J."/>
            <person name="Park M."/>
            <person name="Lee H.-A."/>
            <person name="Lee H.-Y."/>
            <person name="Lee Y."/>
            <person name="Oh S."/>
            <person name="Lee J.H."/>
            <person name="Choi E."/>
            <person name="Choi E."/>
            <person name="Lee S.E."/>
            <person name="Jeon J."/>
            <person name="Kim H."/>
            <person name="Choi G."/>
            <person name="Song H."/>
            <person name="Lee J."/>
            <person name="Lee S.-C."/>
            <person name="Kwon J.-K."/>
            <person name="Lee H.-Y."/>
            <person name="Koo N."/>
            <person name="Hong Y."/>
            <person name="Kim R.W."/>
            <person name="Kang W.-H."/>
            <person name="Huh J.H."/>
            <person name="Kang B.-C."/>
            <person name="Yang T.-J."/>
            <person name="Lee Y.-H."/>
            <person name="Bennetzen J.L."/>
            <person name="Choi D."/>
        </authorList>
    </citation>
    <scope>NUCLEOTIDE SEQUENCE [LARGE SCALE GENOMIC DNA]</scope>
    <source>
        <strain evidence="3">cv. PBC81</strain>
    </source>
</reference>
<organism evidence="2 3">
    <name type="scientific">Capsicum baccatum</name>
    <name type="common">Peruvian pepper</name>
    <dbReference type="NCBI Taxonomy" id="33114"/>
    <lineage>
        <taxon>Eukaryota</taxon>
        <taxon>Viridiplantae</taxon>
        <taxon>Streptophyta</taxon>
        <taxon>Embryophyta</taxon>
        <taxon>Tracheophyta</taxon>
        <taxon>Spermatophyta</taxon>
        <taxon>Magnoliopsida</taxon>
        <taxon>eudicotyledons</taxon>
        <taxon>Gunneridae</taxon>
        <taxon>Pentapetalae</taxon>
        <taxon>asterids</taxon>
        <taxon>lamiids</taxon>
        <taxon>Solanales</taxon>
        <taxon>Solanaceae</taxon>
        <taxon>Solanoideae</taxon>
        <taxon>Capsiceae</taxon>
        <taxon>Capsicum</taxon>
    </lineage>
</organism>
<accession>A0A2G2XDT6</accession>
<reference evidence="2 3" key="1">
    <citation type="journal article" date="2017" name="Genome Biol.">
        <title>New reference genome sequences of hot pepper reveal the massive evolution of plant disease-resistance genes by retroduplication.</title>
        <authorList>
            <person name="Kim S."/>
            <person name="Park J."/>
            <person name="Yeom S.I."/>
            <person name="Kim Y.M."/>
            <person name="Seo E."/>
            <person name="Kim K.T."/>
            <person name="Kim M.S."/>
            <person name="Lee J.M."/>
            <person name="Cheong K."/>
            <person name="Shin H.S."/>
            <person name="Kim S.B."/>
            <person name="Han K."/>
            <person name="Lee J."/>
            <person name="Park M."/>
            <person name="Lee H.A."/>
            <person name="Lee H.Y."/>
            <person name="Lee Y."/>
            <person name="Oh S."/>
            <person name="Lee J.H."/>
            <person name="Choi E."/>
            <person name="Choi E."/>
            <person name="Lee S.E."/>
            <person name="Jeon J."/>
            <person name="Kim H."/>
            <person name="Choi G."/>
            <person name="Song H."/>
            <person name="Lee J."/>
            <person name="Lee S.C."/>
            <person name="Kwon J.K."/>
            <person name="Lee H.Y."/>
            <person name="Koo N."/>
            <person name="Hong Y."/>
            <person name="Kim R.W."/>
            <person name="Kang W.H."/>
            <person name="Huh J.H."/>
            <person name="Kang B.C."/>
            <person name="Yang T.J."/>
            <person name="Lee Y.H."/>
            <person name="Bennetzen J.L."/>
            <person name="Choi D."/>
        </authorList>
    </citation>
    <scope>NUCLEOTIDE SEQUENCE [LARGE SCALE GENOMIC DNA]</scope>
    <source>
        <strain evidence="3">cv. PBC81</strain>
    </source>
</reference>
<dbReference type="GO" id="GO:0016491">
    <property type="term" value="F:oxidoreductase activity"/>
    <property type="evidence" value="ECO:0007669"/>
    <property type="project" value="InterPro"/>
</dbReference>
<dbReference type="STRING" id="33114.A0A2G2XDT6"/>
<evidence type="ECO:0000313" key="2">
    <source>
        <dbReference type="EMBL" id="PHT55630.1"/>
    </source>
</evidence>
<proteinExistence type="predicted"/>
<feature type="domain" description="FAD-binding 8" evidence="1">
    <location>
        <begin position="70"/>
        <end position="130"/>
    </location>
</feature>
<dbReference type="InterPro" id="IPR013112">
    <property type="entry name" value="FAD-bd_8"/>
</dbReference>
<comment type="caution">
    <text evidence="2">The sequence shown here is derived from an EMBL/GenBank/DDBJ whole genome shotgun (WGS) entry which is preliminary data.</text>
</comment>
<dbReference type="Proteomes" id="UP000224567">
    <property type="component" value="Unassembled WGS sequence"/>
</dbReference>
<dbReference type="Pfam" id="PF08022">
    <property type="entry name" value="FAD_binding_8"/>
    <property type="match status" value="1"/>
</dbReference>
<evidence type="ECO:0000259" key="1">
    <source>
        <dbReference type="Pfam" id="PF08022"/>
    </source>
</evidence>
<dbReference type="AlphaFoldDB" id="A0A2G2XDT6"/>
<evidence type="ECO:0000313" key="3">
    <source>
        <dbReference type="Proteomes" id="UP000224567"/>
    </source>
</evidence>
<gene>
    <name evidence="2" type="ORF">CQW23_04116</name>
</gene>
<keyword evidence="3" id="KW-1185">Reference proteome</keyword>